<name>A0ABD1EI21_HYPHA</name>
<gene>
    <name evidence="10" type="ORF">ABEB36_009805</name>
</gene>
<comment type="caution">
    <text evidence="10">The sequence shown here is derived from an EMBL/GenBank/DDBJ whole genome shotgun (WGS) entry which is preliminary data.</text>
</comment>
<dbReference type="PANTHER" id="PTHR13603:SF1">
    <property type="entry name" value="TRANSMEMBRANE PROTEIN 186"/>
    <property type="match status" value="1"/>
</dbReference>
<keyword evidence="11" id="KW-1185">Reference proteome</keyword>
<evidence type="ECO:0000256" key="1">
    <source>
        <dbReference type="ARBA" id="ARBA00004448"/>
    </source>
</evidence>
<organism evidence="10 11">
    <name type="scientific">Hypothenemus hampei</name>
    <name type="common">Coffee berry borer</name>
    <dbReference type="NCBI Taxonomy" id="57062"/>
    <lineage>
        <taxon>Eukaryota</taxon>
        <taxon>Metazoa</taxon>
        <taxon>Ecdysozoa</taxon>
        <taxon>Arthropoda</taxon>
        <taxon>Hexapoda</taxon>
        <taxon>Insecta</taxon>
        <taxon>Pterygota</taxon>
        <taxon>Neoptera</taxon>
        <taxon>Endopterygota</taxon>
        <taxon>Coleoptera</taxon>
        <taxon>Polyphaga</taxon>
        <taxon>Cucujiformia</taxon>
        <taxon>Curculionidae</taxon>
        <taxon>Scolytinae</taxon>
        <taxon>Hypothenemus</taxon>
    </lineage>
</organism>
<dbReference type="Proteomes" id="UP001566132">
    <property type="component" value="Unassembled WGS sequence"/>
</dbReference>
<evidence type="ECO:0000256" key="6">
    <source>
        <dbReference type="ARBA" id="ARBA00022989"/>
    </source>
</evidence>
<evidence type="ECO:0000256" key="3">
    <source>
        <dbReference type="ARBA" id="ARBA00014604"/>
    </source>
</evidence>
<keyword evidence="4 9" id="KW-0812">Transmembrane</keyword>
<comment type="subcellular location">
    <subcellularLocation>
        <location evidence="1">Mitochondrion inner membrane</location>
        <topology evidence="1">Multi-pass membrane protein</topology>
    </subcellularLocation>
</comment>
<protein>
    <recommendedName>
        <fullName evidence="3">Transmembrane protein 186</fullName>
    </recommendedName>
</protein>
<accession>A0ABD1EI21</accession>
<reference evidence="10 11" key="1">
    <citation type="submission" date="2024-05" db="EMBL/GenBank/DDBJ databases">
        <title>Genetic variation in Jamaican populations of the coffee berry borer (Hypothenemus hampei).</title>
        <authorList>
            <person name="Errbii M."/>
            <person name="Myrie A."/>
        </authorList>
    </citation>
    <scope>NUCLEOTIDE SEQUENCE [LARGE SCALE GENOMIC DNA]</scope>
    <source>
        <strain evidence="10">JA-Hopewell-2020-01-JO</strain>
        <tissue evidence="10">Whole body</tissue>
    </source>
</reference>
<dbReference type="EMBL" id="JBDJPC010000007">
    <property type="protein sequence ID" value="KAL1494161.1"/>
    <property type="molecule type" value="Genomic_DNA"/>
</dbReference>
<dbReference type="GO" id="GO:0005743">
    <property type="term" value="C:mitochondrial inner membrane"/>
    <property type="evidence" value="ECO:0007669"/>
    <property type="project" value="UniProtKB-SubCell"/>
</dbReference>
<comment type="similarity">
    <text evidence="2">Belongs to the TMEM186 family.</text>
</comment>
<evidence type="ECO:0000256" key="4">
    <source>
        <dbReference type="ARBA" id="ARBA00022692"/>
    </source>
</evidence>
<evidence type="ECO:0000256" key="5">
    <source>
        <dbReference type="ARBA" id="ARBA00022792"/>
    </source>
</evidence>
<keyword evidence="5" id="KW-0999">Mitochondrion inner membrane</keyword>
<feature type="transmembrane region" description="Helical" evidence="9">
    <location>
        <begin position="83"/>
        <end position="105"/>
    </location>
</feature>
<dbReference type="InterPro" id="IPR026571">
    <property type="entry name" value="Tmem186"/>
</dbReference>
<dbReference type="PANTHER" id="PTHR13603">
    <property type="entry name" value="TRANSMEMBRANE PROTEIN 186"/>
    <property type="match status" value="1"/>
</dbReference>
<keyword evidence="8 9" id="KW-0472">Membrane</keyword>
<evidence type="ECO:0000256" key="8">
    <source>
        <dbReference type="ARBA" id="ARBA00023136"/>
    </source>
</evidence>
<keyword evidence="6 9" id="KW-1133">Transmembrane helix</keyword>
<dbReference type="AlphaFoldDB" id="A0ABD1EI21"/>
<evidence type="ECO:0000256" key="7">
    <source>
        <dbReference type="ARBA" id="ARBA00023128"/>
    </source>
</evidence>
<evidence type="ECO:0000313" key="11">
    <source>
        <dbReference type="Proteomes" id="UP001566132"/>
    </source>
</evidence>
<evidence type="ECO:0000256" key="2">
    <source>
        <dbReference type="ARBA" id="ARBA00007020"/>
    </source>
</evidence>
<sequence>MVFRCKQCWFYKKEIIRQNVRTLSFSNSLFNSSTGDEKVRNIKNTVLDIIEPQHGVHEIPKDYKTIYKFPLIKYFGLVNRLKVYHTVATVASSIGSTTLLSFELITTDFYITLNGIGLAGCLMFYSLGFAANKFIGFIYYNEKSEMIRVAYVDFWGRRQDVEIPSKDVVPRSEVSEMLLISKPWHSFKTYSGSHKLKLQLEKGIILDSNALNKIL</sequence>
<keyword evidence="7" id="KW-0496">Mitochondrion</keyword>
<proteinExistence type="inferred from homology"/>
<evidence type="ECO:0000256" key="9">
    <source>
        <dbReference type="SAM" id="Phobius"/>
    </source>
</evidence>
<evidence type="ECO:0000313" key="10">
    <source>
        <dbReference type="EMBL" id="KAL1494161.1"/>
    </source>
</evidence>
<feature type="transmembrane region" description="Helical" evidence="9">
    <location>
        <begin position="117"/>
        <end position="140"/>
    </location>
</feature>